<sequence>RNKVKITNINNIHSRAIGFMILAILYSSNQIKKNYFLIVLFSFNFALAFGAILELLKFLLKTLSGHSLSGDLYVYTMRNLLFVLIGAAIAAIIGLIYMKGYIGIRKVTKAFLRLNPKFSRKTDEEEISELISKGEDEKSEFKSTLRTNLHTKEFDKKIEYAVLKTIVAFLNSNGGTLLIGVSNKGETLGINADRFEDEDKFSLHLTNIIKEKIGKKHLHLINLKLLHVKDKTVMKVS</sequence>
<dbReference type="InterPro" id="IPR038461">
    <property type="entry name" value="Schlafen_AlbA_2_dom_sf"/>
</dbReference>
<dbReference type="Pfam" id="PF04326">
    <property type="entry name" value="SLFN_AlbA_2"/>
    <property type="match status" value="1"/>
</dbReference>
<protein>
    <recommendedName>
        <fullName evidence="2">Schlafen AlbA-2 domain-containing protein</fullName>
    </recommendedName>
</protein>
<feature type="transmembrane region" description="Helical" evidence="1">
    <location>
        <begin position="80"/>
        <end position="98"/>
    </location>
</feature>
<evidence type="ECO:0000256" key="1">
    <source>
        <dbReference type="SAM" id="Phobius"/>
    </source>
</evidence>
<dbReference type="PANTHER" id="PTHR30595:SF6">
    <property type="entry name" value="SCHLAFEN ALBA-2 DOMAIN-CONTAINING PROTEIN"/>
    <property type="match status" value="1"/>
</dbReference>
<name>X1ISC5_9ZZZZ</name>
<dbReference type="Gene3D" id="3.30.950.30">
    <property type="entry name" value="Schlafen, AAA domain"/>
    <property type="match status" value="1"/>
</dbReference>
<organism evidence="3">
    <name type="scientific">marine sediment metagenome</name>
    <dbReference type="NCBI Taxonomy" id="412755"/>
    <lineage>
        <taxon>unclassified sequences</taxon>
        <taxon>metagenomes</taxon>
        <taxon>ecological metagenomes</taxon>
    </lineage>
</organism>
<dbReference type="Pfam" id="PF09997">
    <property type="entry name" value="DUF2238"/>
    <property type="match status" value="1"/>
</dbReference>
<accession>X1ISC5</accession>
<feature type="non-terminal residue" evidence="3">
    <location>
        <position position="237"/>
    </location>
</feature>
<dbReference type="PANTHER" id="PTHR30595">
    <property type="entry name" value="GLPR-RELATED TRANSCRIPTIONAL REPRESSOR"/>
    <property type="match status" value="1"/>
</dbReference>
<comment type="caution">
    <text evidence="3">The sequence shown here is derived from an EMBL/GenBank/DDBJ whole genome shotgun (WGS) entry which is preliminary data.</text>
</comment>
<gene>
    <name evidence="3" type="ORF">S03H2_61583</name>
</gene>
<dbReference type="InterPro" id="IPR014509">
    <property type="entry name" value="YjdF-like"/>
</dbReference>
<evidence type="ECO:0000259" key="2">
    <source>
        <dbReference type="Pfam" id="PF04326"/>
    </source>
</evidence>
<feature type="non-terminal residue" evidence="3">
    <location>
        <position position="1"/>
    </location>
</feature>
<dbReference type="AlphaFoldDB" id="X1ISC5"/>
<proteinExistence type="predicted"/>
<reference evidence="3" key="1">
    <citation type="journal article" date="2014" name="Front. Microbiol.">
        <title>High frequency of phylogenetically diverse reductive dehalogenase-homologous genes in deep subseafloor sedimentary metagenomes.</title>
        <authorList>
            <person name="Kawai M."/>
            <person name="Futagami T."/>
            <person name="Toyoda A."/>
            <person name="Takaki Y."/>
            <person name="Nishi S."/>
            <person name="Hori S."/>
            <person name="Arai W."/>
            <person name="Tsubouchi T."/>
            <person name="Morono Y."/>
            <person name="Uchiyama I."/>
            <person name="Ito T."/>
            <person name="Fujiyama A."/>
            <person name="Inagaki F."/>
            <person name="Takami H."/>
        </authorList>
    </citation>
    <scope>NUCLEOTIDE SEQUENCE</scope>
    <source>
        <strain evidence="3">Expedition CK06-06</strain>
    </source>
</reference>
<keyword evidence="1" id="KW-0812">Transmembrane</keyword>
<keyword evidence="1" id="KW-0472">Membrane</keyword>
<feature type="transmembrane region" description="Helical" evidence="1">
    <location>
        <begin position="35"/>
        <end position="60"/>
    </location>
</feature>
<dbReference type="EMBL" id="BARU01039753">
    <property type="protein sequence ID" value="GAH84622.1"/>
    <property type="molecule type" value="Genomic_DNA"/>
</dbReference>
<keyword evidence="1" id="KW-1133">Transmembrane helix</keyword>
<dbReference type="InterPro" id="IPR007421">
    <property type="entry name" value="Schlafen_AlbA_2_dom"/>
</dbReference>
<feature type="domain" description="Schlafen AlbA-2" evidence="2">
    <location>
        <begin position="135"/>
        <end position="236"/>
    </location>
</feature>
<evidence type="ECO:0000313" key="3">
    <source>
        <dbReference type="EMBL" id="GAH84622.1"/>
    </source>
</evidence>